<reference evidence="1" key="1">
    <citation type="submission" date="2018-07" db="EMBL/GenBank/DDBJ databases">
        <title>Genome assembly of strain Ka43.</title>
        <authorList>
            <person name="Kukolya J."/>
            <person name="Nagy I."/>
            <person name="Horvath B."/>
            <person name="Toth A."/>
        </authorList>
    </citation>
    <scope>NUCLEOTIDE SEQUENCE</scope>
    <source>
        <strain evidence="1">KB43</strain>
    </source>
</reference>
<accession>A0A928UZ66</accession>
<evidence type="ECO:0000313" key="2">
    <source>
        <dbReference type="Proteomes" id="UP000652567"/>
    </source>
</evidence>
<keyword evidence="2" id="KW-1185">Reference proteome</keyword>
<dbReference type="Proteomes" id="UP000652567">
    <property type="component" value="Unassembled WGS sequence"/>
</dbReference>
<sequence>MIVMMRVTHKNKPCNAARITAKHRSAVTFQHTPITRLWVPSAILIEEEKVRKNREITLKQQTVQRLADGLLCGAGVGQSAG</sequence>
<protein>
    <submittedName>
        <fullName evidence="1">Uncharacterized protein</fullName>
    </submittedName>
</protein>
<dbReference type="AlphaFoldDB" id="A0A928UZ66"/>
<name>A0A928UZ66_9GAMM</name>
<proteinExistence type="predicted"/>
<comment type="caution">
    <text evidence="1">The sequence shown here is derived from an EMBL/GenBank/DDBJ whole genome shotgun (WGS) entry which is preliminary data.</text>
</comment>
<organism evidence="1 2">
    <name type="scientific">Cellvibrio polysaccharolyticus</name>
    <dbReference type="NCBI Taxonomy" id="2082724"/>
    <lineage>
        <taxon>Bacteria</taxon>
        <taxon>Pseudomonadati</taxon>
        <taxon>Pseudomonadota</taxon>
        <taxon>Gammaproteobacteria</taxon>
        <taxon>Cellvibrionales</taxon>
        <taxon>Cellvibrionaceae</taxon>
        <taxon>Cellvibrio</taxon>
    </lineage>
</organism>
<gene>
    <name evidence="1" type="ORF">C4F51_00930</name>
</gene>
<dbReference type="EMBL" id="PRDL01000001">
    <property type="protein sequence ID" value="MBE8715748.1"/>
    <property type="molecule type" value="Genomic_DNA"/>
</dbReference>
<evidence type="ECO:0000313" key="1">
    <source>
        <dbReference type="EMBL" id="MBE8715748.1"/>
    </source>
</evidence>